<dbReference type="GO" id="GO:0005886">
    <property type="term" value="C:plasma membrane"/>
    <property type="evidence" value="ECO:0007669"/>
    <property type="project" value="UniProtKB-SubCell"/>
</dbReference>
<dbReference type="HOGENOM" id="CLU_082668_0_1_11"/>
<dbReference type="eggNOG" id="COG3944">
    <property type="taxonomic scope" value="Bacteria"/>
</dbReference>
<dbReference type="GO" id="GO:0004713">
    <property type="term" value="F:protein tyrosine kinase activity"/>
    <property type="evidence" value="ECO:0007669"/>
    <property type="project" value="TreeGrafter"/>
</dbReference>
<keyword evidence="4 7" id="KW-0812">Transmembrane</keyword>
<dbReference type="AlphaFoldDB" id="S2ZZ20"/>
<protein>
    <recommendedName>
        <fullName evidence="8">Polysaccharide chain length determinant N-terminal domain-containing protein</fullName>
    </recommendedName>
</protein>
<evidence type="ECO:0000256" key="4">
    <source>
        <dbReference type="ARBA" id="ARBA00022692"/>
    </source>
</evidence>
<comment type="subcellular location">
    <subcellularLocation>
        <location evidence="1">Cell membrane</location>
        <topology evidence="1">Multi-pass membrane protein</topology>
    </subcellularLocation>
</comment>
<evidence type="ECO:0000256" key="6">
    <source>
        <dbReference type="ARBA" id="ARBA00023136"/>
    </source>
</evidence>
<evidence type="ECO:0000313" key="10">
    <source>
        <dbReference type="Proteomes" id="UP000014408"/>
    </source>
</evidence>
<dbReference type="EMBL" id="ATBY01000013">
    <property type="protein sequence ID" value="EPD69329.1"/>
    <property type="molecule type" value="Genomic_DNA"/>
</dbReference>
<feature type="transmembrane region" description="Helical" evidence="7">
    <location>
        <begin position="167"/>
        <end position="187"/>
    </location>
</feature>
<evidence type="ECO:0000259" key="8">
    <source>
        <dbReference type="Pfam" id="PF02706"/>
    </source>
</evidence>
<keyword evidence="3" id="KW-1003">Cell membrane</keyword>
<evidence type="ECO:0000256" key="3">
    <source>
        <dbReference type="ARBA" id="ARBA00022475"/>
    </source>
</evidence>
<evidence type="ECO:0000256" key="7">
    <source>
        <dbReference type="SAM" id="Phobius"/>
    </source>
</evidence>
<keyword evidence="6 7" id="KW-0472">Membrane</keyword>
<keyword evidence="5 7" id="KW-1133">Transmembrane helix</keyword>
<dbReference type="PANTHER" id="PTHR32309:SF13">
    <property type="entry name" value="FERRIC ENTEROBACTIN TRANSPORT PROTEIN FEPE"/>
    <property type="match status" value="1"/>
</dbReference>
<evidence type="ECO:0000256" key="2">
    <source>
        <dbReference type="ARBA" id="ARBA00006683"/>
    </source>
</evidence>
<gene>
    <name evidence="9" type="ORF">HMPREF1219_01197</name>
</gene>
<reference evidence="9 10" key="1">
    <citation type="submission" date="2013-05" db="EMBL/GenBank/DDBJ databases">
        <title>The Genome Sequence of Corynebacterium pyruviciproducens 1773O (ATCC BAA-1742).</title>
        <authorList>
            <consortium name="The Broad Institute Genomics Platform"/>
            <person name="Earl A."/>
            <person name="Ward D."/>
            <person name="Feldgarden M."/>
            <person name="Gevers D."/>
            <person name="Tong J."/>
            <person name="Walker B."/>
            <person name="Young S."/>
            <person name="Zeng Q."/>
            <person name="Gargeya S."/>
            <person name="Fitzgerald M."/>
            <person name="Haas B."/>
            <person name="Abouelleil A."/>
            <person name="Allen A.W."/>
            <person name="Alvarado L."/>
            <person name="Arachchi H.M."/>
            <person name="Berlin A.M."/>
            <person name="Chapman S.B."/>
            <person name="Gainer-Dewar J."/>
            <person name="Goldberg J."/>
            <person name="Griggs A."/>
            <person name="Gujja S."/>
            <person name="Hansen M."/>
            <person name="Howarth C."/>
            <person name="Imamovic A."/>
            <person name="Ireland A."/>
            <person name="Larimer J."/>
            <person name="McCowan C."/>
            <person name="Murphy C."/>
            <person name="Pearson M."/>
            <person name="Poon T.W."/>
            <person name="Priest M."/>
            <person name="Roberts A."/>
            <person name="Saif S."/>
            <person name="Shea T."/>
            <person name="Sisk P."/>
            <person name="Sykes S."/>
            <person name="Wortman J."/>
            <person name="Nusbaum C."/>
            <person name="Birren B."/>
        </authorList>
    </citation>
    <scope>NUCLEOTIDE SEQUENCE [LARGE SCALE GENOMIC DNA]</scope>
    <source>
        <strain evidence="9 10">ATCC BAA-1742</strain>
    </source>
</reference>
<dbReference type="RefSeq" id="WP_016457959.1">
    <property type="nucleotide sequence ID" value="NZ_KE150446.1"/>
</dbReference>
<organism evidence="9 10">
    <name type="scientific">Corynebacterium pyruviciproducens ATCC BAA-1742</name>
    <dbReference type="NCBI Taxonomy" id="1125779"/>
    <lineage>
        <taxon>Bacteria</taxon>
        <taxon>Bacillati</taxon>
        <taxon>Actinomycetota</taxon>
        <taxon>Actinomycetes</taxon>
        <taxon>Mycobacteriales</taxon>
        <taxon>Corynebacteriaceae</taxon>
        <taxon>Corynebacterium</taxon>
    </lineage>
</organism>
<dbReference type="InterPro" id="IPR050445">
    <property type="entry name" value="Bact_polysacc_biosynth/exp"/>
</dbReference>
<accession>S2ZZ20</accession>
<dbReference type="Proteomes" id="UP000014408">
    <property type="component" value="Unassembled WGS sequence"/>
</dbReference>
<feature type="transmembrane region" description="Helical" evidence="7">
    <location>
        <begin position="14"/>
        <end position="36"/>
    </location>
</feature>
<dbReference type="PANTHER" id="PTHR32309">
    <property type="entry name" value="TYROSINE-PROTEIN KINASE"/>
    <property type="match status" value="1"/>
</dbReference>
<comment type="similarity">
    <text evidence="2">Belongs to the CpsC/CapA family.</text>
</comment>
<sequence length="220" mass="23267">MTLRDLLALIGRNALFFIVIPLICGIAGAVFSWGFLPDQYSASTSVYALAKSANQNQSSVSSSDLSASQMIANDFTQLVNNEQIRNKTAEAVGMSSLADYDVAVSSSATTRVMRITVTGGDPEKAAGVANELVGQLQTVAKRVMDIEAVNVISPAYAPQSPSGPNRVLNTLVAFVIGLLIALALVLLREGLDNTIRSDEMVTELLGVPVIGRIPRVKTGE</sequence>
<dbReference type="Pfam" id="PF02706">
    <property type="entry name" value="Wzz"/>
    <property type="match status" value="1"/>
</dbReference>
<feature type="domain" description="Polysaccharide chain length determinant N-terminal" evidence="8">
    <location>
        <begin position="2"/>
        <end position="90"/>
    </location>
</feature>
<comment type="caution">
    <text evidence="9">The sequence shown here is derived from an EMBL/GenBank/DDBJ whole genome shotgun (WGS) entry which is preliminary data.</text>
</comment>
<evidence type="ECO:0000256" key="5">
    <source>
        <dbReference type="ARBA" id="ARBA00022989"/>
    </source>
</evidence>
<name>S2ZZ20_9CORY</name>
<dbReference type="STRING" id="1125779.HMPREF1219_01197"/>
<evidence type="ECO:0000313" key="9">
    <source>
        <dbReference type="EMBL" id="EPD69329.1"/>
    </source>
</evidence>
<keyword evidence="10" id="KW-1185">Reference proteome</keyword>
<dbReference type="PATRIC" id="fig|1125779.3.peg.1179"/>
<evidence type="ECO:0000256" key="1">
    <source>
        <dbReference type="ARBA" id="ARBA00004651"/>
    </source>
</evidence>
<proteinExistence type="inferred from homology"/>
<dbReference type="InterPro" id="IPR003856">
    <property type="entry name" value="LPS_length_determ_N"/>
</dbReference>